<gene>
    <name evidence="1" type="ORF">OPT61_g8355</name>
</gene>
<sequence length="294" mass="32392">MHQFHLPNPATVVSHQPAGDIKPELINVKLPPIRQVTPEQRFNYSSSATTYESDMSRRPSVSSIASSGFHPSRSASPAFSASTMEPQYGASRPLDRLRLQAGHIQTFPYATPMHDSAAIASHTGGKASKKKREDRKQYSKRAMAGTTSSRVRKSDNEAGNRYCQALDQADLSRVCQEANPSIEHTAAPRHGSTGSWILLKSNNIAGDVRQDGIEPSRWNKSSVNGSAILIIEHSNALIDDEVDYLGDLETRASSMSLKQIQEELAQRKQCLRAARNTRGEAEFKVATERMTYAL</sequence>
<reference evidence="1" key="1">
    <citation type="submission" date="2022-11" db="EMBL/GenBank/DDBJ databases">
        <title>Genome Sequence of Boeremia exigua.</title>
        <authorList>
            <person name="Buettner E."/>
        </authorList>
    </citation>
    <scope>NUCLEOTIDE SEQUENCE</scope>
    <source>
        <strain evidence="1">CU02</strain>
    </source>
</reference>
<name>A0ACC2I093_9PLEO</name>
<evidence type="ECO:0000313" key="2">
    <source>
        <dbReference type="Proteomes" id="UP001153331"/>
    </source>
</evidence>
<organism evidence="1 2">
    <name type="scientific">Boeremia exigua</name>
    <dbReference type="NCBI Taxonomy" id="749465"/>
    <lineage>
        <taxon>Eukaryota</taxon>
        <taxon>Fungi</taxon>
        <taxon>Dikarya</taxon>
        <taxon>Ascomycota</taxon>
        <taxon>Pezizomycotina</taxon>
        <taxon>Dothideomycetes</taxon>
        <taxon>Pleosporomycetidae</taxon>
        <taxon>Pleosporales</taxon>
        <taxon>Pleosporineae</taxon>
        <taxon>Didymellaceae</taxon>
        <taxon>Boeremia</taxon>
    </lineage>
</organism>
<proteinExistence type="predicted"/>
<evidence type="ECO:0000313" key="1">
    <source>
        <dbReference type="EMBL" id="KAJ8108181.1"/>
    </source>
</evidence>
<dbReference type="Proteomes" id="UP001153331">
    <property type="component" value="Unassembled WGS sequence"/>
</dbReference>
<dbReference type="EMBL" id="JAPHNI010000790">
    <property type="protein sequence ID" value="KAJ8108181.1"/>
    <property type="molecule type" value="Genomic_DNA"/>
</dbReference>
<keyword evidence="2" id="KW-1185">Reference proteome</keyword>
<protein>
    <submittedName>
        <fullName evidence="1">Uncharacterized protein</fullName>
    </submittedName>
</protein>
<accession>A0ACC2I093</accession>
<comment type="caution">
    <text evidence="1">The sequence shown here is derived from an EMBL/GenBank/DDBJ whole genome shotgun (WGS) entry which is preliminary data.</text>
</comment>